<dbReference type="SUPFAM" id="SSF52540">
    <property type="entry name" value="P-loop containing nucleoside triphosphate hydrolases"/>
    <property type="match status" value="1"/>
</dbReference>
<evidence type="ECO:0000256" key="6">
    <source>
        <dbReference type="SAM" id="MobiDB-lite"/>
    </source>
</evidence>
<evidence type="ECO:0000313" key="8">
    <source>
        <dbReference type="EMBL" id="CAD6339283.1"/>
    </source>
</evidence>
<name>A0A811SDB3_9POAL</name>
<evidence type="ECO:0000256" key="1">
    <source>
        <dbReference type="ARBA" id="ARBA00022741"/>
    </source>
</evidence>
<dbReference type="InterPro" id="IPR027417">
    <property type="entry name" value="P-loop_NTPase"/>
</dbReference>
<evidence type="ECO:0000256" key="3">
    <source>
        <dbReference type="ARBA" id="ARBA00022806"/>
    </source>
</evidence>
<dbReference type="GO" id="GO:0005524">
    <property type="term" value="F:ATP binding"/>
    <property type="evidence" value="ECO:0007669"/>
    <property type="project" value="UniProtKB-UniRule"/>
</dbReference>
<evidence type="ECO:0000256" key="4">
    <source>
        <dbReference type="ARBA" id="ARBA00022840"/>
    </source>
</evidence>
<keyword evidence="3 5" id="KW-0347">Helicase</keyword>
<comment type="similarity">
    <text evidence="5">Belongs to the DEAD box helicase family.</text>
</comment>
<evidence type="ECO:0000256" key="5">
    <source>
        <dbReference type="RuleBase" id="RU365068"/>
    </source>
</evidence>
<dbReference type="GO" id="GO:0016787">
    <property type="term" value="F:hydrolase activity"/>
    <property type="evidence" value="ECO:0007669"/>
    <property type="project" value="UniProtKB-KW"/>
</dbReference>
<keyword evidence="4 5" id="KW-0067">ATP-binding</keyword>
<keyword evidence="9" id="KW-1185">Reference proteome</keyword>
<protein>
    <recommendedName>
        <fullName evidence="5">ATP-dependent RNA helicase</fullName>
        <ecNumber evidence="5">3.6.4.13</ecNumber>
    </recommendedName>
</protein>
<accession>A0A811SDB3</accession>
<dbReference type="SMART" id="SM01178">
    <property type="entry name" value="DUF4217"/>
    <property type="match status" value="1"/>
</dbReference>
<comment type="caution">
    <text evidence="8">The sequence shown here is derived from an EMBL/GenBank/DDBJ whole genome shotgun (WGS) entry which is preliminary data.</text>
</comment>
<comment type="function">
    <text evidence="5">RNA helicase.</text>
</comment>
<comment type="domain">
    <text evidence="5">The Q motif is unique to and characteristic of the DEAD box family of RNA helicases and controls ATP binding and hydrolysis.</text>
</comment>
<sequence>MERMGKEKKKDEKEKRKQKWKRREDEIGMVEQGKNENKQEKENVEKGNAGGILTNKIFSELYISEFTAKAIRDMNYTHLTETQNVAKELMKYHSQTLGYVIGGTNIRNEANQLVKGINLLVATPGRLLDHLRSTSGFNYKRLYRDGIDCAVHSYLGKWNILPTVLDCPMGKSRFTGSCAMGPVVDFANFTFGQNKERQRKLVYVGVDDSKLKDYIVQYDPPDDPKDYIHRVGRTARGDEGKGSALLFLLPEELKLLIDLQAANISLTQYVFSEKHVPKSQSQLENIVGGNYFLNQSAKEAYRSYLLAYNSHSMKDIFYVHQLDLTKVAASFCFKNPPKVNLDLESSASKHRKMMKVDSGNKHAVGHSNPYGRRGGSDSRQVARF</sequence>
<dbReference type="AlphaFoldDB" id="A0A811SDB3"/>
<comment type="catalytic activity">
    <reaction evidence="5">
        <text>ATP + H2O = ADP + phosphate + H(+)</text>
        <dbReference type="Rhea" id="RHEA:13065"/>
        <dbReference type="ChEBI" id="CHEBI:15377"/>
        <dbReference type="ChEBI" id="CHEBI:15378"/>
        <dbReference type="ChEBI" id="CHEBI:30616"/>
        <dbReference type="ChEBI" id="CHEBI:43474"/>
        <dbReference type="ChEBI" id="CHEBI:456216"/>
        <dbReference type="EC" id="3.6.4.13"/>
    </reaction>
</comment>
<dbReference type="Proteomes" id="UP000604825">
    <property type="component" value="Unassembled WGS sequence"/>
</dbReference>
<keyword evidence="5" id="KW-0694">RNA-binding</keyword>
<dbReference type="GO" id="GO:0003723">
    <property type="term" value="F:RNA binding"/>
    <property type="evidence" value="ECO:0007669"/>
    <property type="project" value="UniProtKB-UniRule"/>
</dbReference>
<gene>
    <name evidence="8" type="ORF">NCGR_LOCUS63381</name>
</gene>
<evidence type="ECO:0000259" key="7">
    <source>
        <dbReference type="SMART" id="SM01178"/>
    </source>
</evidence>
<dbReference type="Pfam" id="PF13959">
    <property type="entry name" value="CTE_SPB4"/>
    <property type="match status" value="1"/>
</dbReference>
<dbReference type="InterPro" id="IPR025313">
    <property type="entry name" value="SPB4-like_CTE"/>
</dbReference>
<organism evidence="8 9">
    <name type="scientific">Miscanthus lutarioriparius</name>
    <dbReference type="NCBI Taxonomy" id="422564"/>
    <lineage>
        <taxon>Eukaryota</taxon>
        <taxon>Viridiplantae</taxon>
        <taxon>Streptophyta</taxon>
        <taxon>Embryophyta</taxon>
        <taxon>Tracheophyta</taxon>
        <taxon>Spermatophyta</taxon>
        <taxon>Magnoliopsida</taxon>
        <taxon>Liliopsida</taxon>
        <taxon>Poales</taxon>
        <taxon>Poaceae</taxon>
        <taxon>PACMAD clade</taxon>
        <taxon>Panicoideae</taxon>
        <taxon>Andropogonodae</taxon>
        <taxon>Andropogoneae</taxon>
        <taxon>Saccharinae</taxon>
        <taxon>Miscanthus</taxon>
    </lineage>
</organism>
<dbReference type="Gene3D" id="3.40.50.300">
    <property type="entry name" value="P-loop containing nucleotide triphosphate hydrolases"/>
    <property type="match status" value="2"/>
</dbReference>
<proteinExistence type="inferred from homology"/>
<dbReference type="EC" id="3.6.4.13" evidence="5"/>
<keyword evidence="1 5" id="KW-0547">Nucleotide-binding</keyword>
<dbReference type="OrthoDB" id="10259640at2759"/>
<keyword evidence="2 5" id="KW-0378">Hydrolase</keyword>
<evidence type="ECO:0000313" key="9">
    <source>
        <dbReference type="Proteomes" id="UP000604825"/>
    </source>
</evidence>
<feature type="region of interest" description="Disordered" evidence="6">
    <location>
        <begin position="1"/>
        <end position="43"/>
    </location>
</feature>
<reference evidence="8" key="1">
    <citation type="submission" date="2020-10" db="EMBL/GenBank/DDBJ databases">
        <authorList>
            <person name="Han B."/>
            <person name="Lu T."/>
            <person name="Zhao Q."/>
            <person name="Huang X."/>
            <person name="Zhao Y."/>
        </authorList>
    </citation>
    <scope>NUCLEOTIDE SEQUENCE</scope>
</reference>
<dbReference type="EMBL" id="CAJGYO010000019">
    <property type="protein sequence ID" value="CAD6339283.1"/>
    <property type="molecule type" value="Genomic_DNA"/>
</dbReference>
<evidence type="ECO:0000256" key="2">
    <source>
        <dbReference type="ARBA" id="ARBA00022801"/>
    </source>
</evidence>
<feature type="domain" description="ATP-dependent rRNA helicase SPB4-like C-terminal extension" evidence="7">
    <location>
        <begin position="278"/>
        <end position="341"/>
    </location>
</feature>
<feature type="compositionally biased region" description="Basic and acidic residues" evidence="6">
    <location>
        <begin position="1"/>
        <end position="15"/>
    </location>
</feature>
<dbReference type="PANTHER" id="PTHR24031">
    <property type="entry name" value="RNA HELICASE"/>
    <property type="match status" value="1"/>
</dbReference>
<feature type="compositionally biased region" description="Basic and acidic residues" evidence="6">
    <location>
        <begin position="33"/>
        <end position="43"/>
    </location>
</feature>
<dbReference type="GO" id="GO:0003724">
    <property type="term" value="F:RNA helicase activity"/>
    <property type="evidence" value="ECO:0007669"/>
    <property type="project" value="UniProtKB-EC"/>
</dbReference>
<feature type="region of interest" description="Disordered" evidence="6">
    <location>
        <begin position="350"/>
        <end position="384"/>
    </location>
</feature>